<keyword evidence="2" id="KW-1185">Reference proteome</keyword>
<dbReference type="Proteomes" id="UP000322699">
    <property type="component" value="Unassembled WGS sequence"/>
</dbReference>
<gene>
    <name evidence="1" type="ORF">LF1_17480</name>
</gene>
<reference evidence="1 2" key="1">
    <citation type="submission" date="2019-08" db="EMBL/GenBank/DDBJ databases">
        <title>Deep-cultivation of Planctomycetes and their phenomic and genomic characterization uncovers novel biology.</title>
        <authorList>
            <person name="Wiegand S."/>
            <person name="Jogler M."/>
            <person name="Boedeker C."/>
            <person name="Pinto D."/>
            <person name="Vollmers J."/>
            <person name="Rivas-Marin E."/>
            <person name="Kohn T."/>
            <person name="Peeters S.H."/>
            <person name="Heuer A."/>
            <person name="Rast P."/>
            <person name="Oberbeckmann S."/>
            <person name="Bunk B."/>
            <person name="Jeske O."/>
            <person name="Meyerdierks A."/>
            <person name="Storesund J.E."/>
            <person name="Kallscheuer N."/>
            <person name="Luecker S."/>
            <person name="Lage O.M."/>
            <person name="Pohl T."/>
            <person name="Merkel B.J."/>
            <person name="Hornburger P."/>
            <person name="Mueller R.-W."/>
            <person name="Bruemmer F."/>
            <person name="Labrenz M."/>
            <person name="Spormann A.M."/>
            <person name="Op Den Camp H."/>
            <person name="Overmann J."/>
            <person name="Amann R."/>
            <person name="Jetten M.S.M."/>
            <person name="Mascher T."/>
            <person name="Medema M.H."/>
            <person name="Devos D.P."/>
            <person name="Kaster A.-K."/>
            <person name="Ovreas L."/>
            <person name="Rohde M."/>
            <person name="Galperin M.Y."/>
            <person name="Jogler C."/>
        </authorList>
    </citation>
    <scope>NUCLEOTIDE SEQUENCE [LARGE SCALE GENOMIC DNA]</scope>
    <source>
        <strain evidence="1 2">LF1</strain>
    </source>
</reference>
<sequence length="58" mass="6686">MGAHLELSTKKPIDNRLSQLPIGFIECFDLSAAKWSRWEKREDLSVLLHKPLIDPDEP</sequence>
<comment type="caution">
    <text evidence="1">The sequence shown here is derived from an EMBL/GenBank/DDBJ whole genome shotgun (WGS) entry which is preliminary data.</text>
</comment>
<organism evidence="1 2">
    <name type="scientific">Rubripirellula obstinata</name>
    <dbReference type="NCBI Taxonomy" id="406547"/>
    <lineage>
        <taxon>Bacteria</taxon>
        <taxon>Pseudomonadati</taxon>
        <taxon>Planctomycetota</taxon>
        <taxon>Planctomycetia</taxon>
        <taxon>Pirellulales</taxon>
        <taxon>Pirellulaceae</taxon>
        <taxon>Rubripirellula</taxon>
    </lineage>
</organism>
<protein>
    <submittedName>
        <fullName evidence="1">Uncharacterized protein</fullName>
    </submittedName>
</protein>
<name>A0A5B1CHN7_9BACT</name>
<accession>A0A5B1CHN7</accession>
<evidence type="ECO:0000313" key="2">
    <source>
        <dbReference type="Proteomes" id="UP000322699"/>
    </source>
</evidence>
<proteinExistence type="predicted"/>
<dbReference type="AlphaFoldDB" id="A0A5B1CHN7"/>
<evidence type="ECO:0000313" key="1">
    <source>
        <dbReference type="EMBL" id="KAA1259219.1"/>
    </source>
</evidence>
<dbReference type="EMBL" id="VRLW01000001">
    <property type="protein sequence ID" value="KAA1259219.1"/>
    <property type="molecule type" value="Genomic_DNA"/>
</dbReference>